<dbReference type="InterPro" id="IPR020904">
    <property type="entry name" value="Sc_DH/Rdtase_CS"/>
</dbReference>
<dbReference type="GO" id="GO:0047936">
    <property type="term" value="F:glucose 1-dehydrogenase [NAD(P)+] activity"/>
    <property type="evidence" value="ECO:0007669"/>
    <property type="project" value="UniProtKB-EC"/>
</dbReference>
<evidence type="ECO:0000256" key="2">
    <source>
        <dbReference type="ARBA" id="ARBA00023002"/>
    </source>
</evidence>
<sequence length="271" mass="27686">MSGNSTLAGKKALVTGVDQGGIGQGIALELARQGAAVVCHYPFGDEGAAAAVAQIQAAGGTAAAVQGDFTQSADVCAQVVDTAASCLGGLNVLVNNAGLTETRPLADITPAHFEKLFAINVRSQIFCAQRALAYMQESGGGSVINLASVHSHAGVPDYSVYAATKGAVAALTRHLAVELAPQKVRVNAIAPGLIEVPRYFEDIPDYNPAIFEATVPWGRLGAPADIAHVAAFLASDGADFVTGQTIYVDGGTVAYMSFGAHLDGQDWSSGN</sequence>
<dbReference type="PANTHER" id="PTHR43639:SF1">
    <property type="entry name" value="SHORT-CHAIN DEHYDROGENASE_REDUCTASE FAMILY PROTEIN"/>
    <property type="match status" value="1"/>
</dbReference>
<dbReference type="EC" id="1.1.1.47" evidence="3"/>
<reference evidence="3" key="1">
    <citation type="submission" date="2019-09" db="EMBL/GenBank/DDBJ databases">
        <title>Characterisation of the sponge microbiome using genome-centric metagenomics.</title>
        <authorList>
            <person name="Engelberts J.P."/>
            <person name="Robbins S.J."/>
            <person name="De Goeij J.M."/>
            <person name="Aranda M."/>
            <person name="Bell S.C."/>
            <person name="Webster N.S."/>
        </authorList>
    </citation>
    <scope>NUCLEOTIDE SEQUENCE</scope>
    <source>
        <strain evidence="3">SB0664_bin_27</strain>
    </source>
</reference>
<keyword evidence="2 3" id="KW-0560">Oxidoreductase</keyword>
<dbReference type="AlphaFoldDB" id="A0A6B0YYS8"/>
<evidence type="ECO:0000313" key="3">
    <source>
        <dbReference type="EMBL" id="MXY94568.1"/>
    </source>
</evidence>
<name>A0A6B0YYS8_9CHLR</name>
<proteinExistence type="inferred from homology"/>
<dbReference type="FunFam" id="3.40.50.720:FF:000084">
    <property type="entry name" value="Short-chain dehydrogenase reductase"/>
    <property type="match status" value="1"/>
</dbReference>
<dbReference type="CDD" id="cd05233">
    <property type="entry name" value="SDR_c"/>
    <property type="match status" value="1"/>
</dbReference>
<dbReference type="PANTHER" id="PTHR43639">
    <property type="entry name" value="OXIDOREDUCTASE, SHORT-CHAIN DEHYDROGENASE/REDUCTASE FAMILY (AFU_ORTHOLOGUE AFUA_5G02870)"/>
    <property type="match status" value="1"/>
</dbReference>
<organism evidence="3">
    <name type="scientific">Caldilineaceae bacterium SB0664_bin_27</name>
    <dbReference type="NCBI Taxonomy" id="2605260"/>
    <lineage>
        <taxon>Bacteria</taxon>
        <taxon>Bacillati</taxon>
        <taxon>Chloroflexota</taxon>
        <taxon>Caldilineae</taxon>
        <taxon>Caldilineales</taxon>
        <taxon>Caldilineaceae</taxon>
    </lineage>
</organism>
<dbReference type="Gene3D" id="3.40.50.720">
    <property type="entry name" value="NAD(P)-binding Rossmann-like Domain"/>
    <property type="match status" value="1"/>
</dbReference>
<dbReference type="PRINTS" id="PR00080">
    <property type="entry name" value="SDRFAMILY"/>
</dbReference>
<dbReference type="EMBL" id="VXRG01000115">
    <property type="protein sequence ID" value="MXY94568.1"/>
    <property type="molecule type" value="Genomic_DNA"/>
</dbReference>
<protein>
    <submittedName>
        <fullName evidence="3">Glucose 1-dehydrogenase</fullName>
        <ecNumber evidence="3">1.1.1.47</ecNumber>
    </submittedName>
</protein>
<accession>A0A6B0YYS8</accession>
<dbReference type="PRINTS" id="PR00081">
    <property type="entry name" value="GDHRDH"/>
</dbReference>
<comment type="caution">
    <text evidence="3">The sequence shown here is derived from an EMBL/GenBank/DDBJ whole genome shotgun (WGS) entry which is preliminary data.</text>
</comment>
<dbReference type="InterPro" id="IPR036291">
    <property type="entry name" value="NAD(P)-bd_dom_sf"/>
</dbReference>
<evidence type="ECO:0000256" key="1">
    <source>
        <dbReference type="ARBA" id="ARBA00006484"/>
    </source>
</evidence>
<comment type="similarity">
    <text evidence="1">Belongs to the short-chain dehydrogenases/reductases (SDR) family.</text>
</comment>
<dbReference type="Pfam" id="PF13561">
    <property type="entry name" value="adh_short_C2"/>
    <property type="match status" value="1"/>
</dbReference>
<gene>
    <name evidence="3" type="ORF">F4Y42_14090</name>
</gene>
<dbReference type="SUPFAM" id="SSF51735">
    <property type="entry name" value="NAD(P)-binding Rossmann-fold domains"/>
    <property type="match status" value="1"/>
</dbReference>
<dbReference type="NCBIfam" id="NF005559">
    <property type="entry name" value="PRK07231.1"/>
    <property type="match status" value="1"/>
</dbReference>
<dbReference type="InterPro" id="IPR002347">
    <property type="entry name" value="SDR_fam"/>
</dbReference>
<dbReference type="PROSITE" id="PS00061">
    <property type="entry name" value="ADH_SHORT"/>
    <property type="match status" value="1"/>
</dbReference>